<evidence type="ECO:0000313" key="3">
    <source>
        <dbReference type="EMBL" id="SHJ13054.1"/>
    </source>
</evidence>
<dbReference type="RefSeq" id="WP_143158642.1">
    <property type="nucleotide sequence ID" value="NZ_FQYR01000003.1"/>
</dbReference>
<reference evidence="3 4" key="1">
    <citation type="submission" date="2016-11" db="EMBL/GenBank/DDBJ databases">
        <authorList>
            <person name="Jaros S."/>
            <person name="Januszkiewicz K."/>
            <person name="Wedrychowicz H."/>
        </authorList>
    </citation>
    <scope>NUCLEOTIDE SEQUENCE [LARGE SCALE GENOMIC DNA]</scope>
    <source>
        <strain evidence="3 4">DSM 18772</strain>
    </source>
</reference>
<dbReference type="OrthoDB" id="9794834at2"/>
<dbReference type="Pfam" id="PF01381">
    <property type="entry name" value="HTH_3"/>
    <property type="match status" value="1"/>
</dbReference>
<dbReference type="SUPFAM" id="SSF47413">
    <property type="entry name" value="lambda repressor-like DNA-binding domains"/>
    <property type="match status" value="1"/>
</dbReference>
<accession>A0A1M6GSV8</accession>
<feature type="domain" description="HTH cro/C1-type" evidence="2">
    <location>
        <begin position="12"/>
        <end position="68"/>
    </location>
</feature>
<evidence type="ECO:0000313" key="4">
    <source>
        <dbReference type="Proteomes" id="UP000184510"/>
    </source>
</evidence>
<dbReference type="Gene3D" id="1.10.260.40">
    <property type="entry name" value="lambda repressor-like DNA-binding domains"/>
    <property type="match status" value="1"/>
</dbReference>
<dbReference type="Proteomes" id="UP000184510">
    <property type="component" value="Unassembled WGS sequence"/>
</dbReference>
<dbReference type="GO" id="GO:0003677">
    <property type="term" value="F:DNA binding"/>
    <property type="evidence" value="ECO:0007669"/>
    <property type="project" value="InterPro"/>
</dbReference>
<sequence>MSNDLTIFGRRLKQARKMRGWSLAQLREQIGQIVSIAALSKYEKGQSMASSKVLVALSEALDVSLDYLFRDFEVDLDRIRFRKMSTLPKKEQNRVIEEARDFFERYFEIEELVDPRPKFESPIKSSLTQDYEAMADLLRKKWNIGEDPIPNVHALLEEKGIKVWYAKNCDEKFDGFSAETNRGPVIVVSAQKTAARKRMTALHELAHILCEPMQMDEKEEEKFVKGFTGAILLPKNALYSMLGNSRKSIPLGELLEIKKRYGISMGGIVMRAVQLDILPQDYVRRFFGFGPGKDWRKREPWDNRLGRIFPETHVRYRQLVFRAYGEDLITISQAANYLGCSIEEANQQLNAPFFEE</sequence>
<comment type="similarity">
    <text evidence="1">Belongs to the short-chain fatty acyl-CoA assimilation regulator (ScfR) family.</text>
</comment>
<dbReference type="AlphaFoldDB" id="A0A1M6GSV8"/>
<name>A0A1M6GSV8_9BACT</name>
<proteinExistence type="inferred from homology"/>
<organism evidence="3 4">
    <name type="scientific">Rubritalea squalenifaciens DSM 18772</name>
    <dbReference type="NCBI Taxonomy" id="1123071"/>
    <lineage>
        <taxon>Bacteria</taxon>
        <taxon>Pseudomonadati</taxon>
        <taxon>Verrucomicrobiota</taxon>
        <taxon>Verrucomicrobiia</taxon>
        <taxon>Verrucomicrobiales</taxon>
        <taxon>Rubritaleaceae</taxon>
        <taxon>Rubritalea</taxon>
    </lineage>
</organism>
<dbReference type="PANTHER" id="PTHR43236:SF1">
    <property type="entry name" value="BLL7220 PROTEIN"/>
    <property type="match status" value="1"/>
</dbReference>
<dbReference type="EMBL" id="FQYR01000003">
    <property type="protein sequence ID" value="SHJ13054.1"/>
    <property type="molecule type" value="Genomic_DNA"/>
</dbReference>
<evidence type="ECO:0000259" key="2">
    <source>
        <dbReference type="PROSITE" id="PS50943"/>
    </source>
</evidence>
<dbReference type="InParanoid" id="A0A1M6GSV8"/>
<dbReference type="Pfam" id="PF06114">
    <property type="entry name" value="Peptidase_M78"/>
    <property type="match status" value="1"/>
</dbReference>
<dbReference type="STRING" id="1123071.SAMN02745181_1258"/>
<dbReference type="InterPro" id="IPR010982">
    <property type="entry name" value="Lambda_DNA-bd_dom_sf"/>
</dbReference>
<protein>
    <submittedName>
        <fullName evidence="3">Zn-dependent peptidase ImmA, M78 family</fullName>
    </submittedName>
</protein>
<dbReference type="PANTHER" id="PTHR43236">
    <property type="entry name" value="ANTITOXIN HIGA1"/>
    <property type="match status" value="1"/>
</dbReference>
<dbReference type="InterPro" id="IPR001387">
    <property type="entry name" value="Cro/C1-type_HTH"/>
</dbReference>
<dbReference type="SMART" id="SM00530">
    <property type="entry name" value="HTH_XRE"/>
    <property type="match status" value="1"/>
</dbReference>
<dbReference type="InterPro" id="IPR010359">
    <property type="entry name" value="IrrE_HExxH"/>
</dbReference>
<keyword evidence="4" id="KW-1185">Reference proteome</keyword>
<dbReference type="CDD" id="cd00093">
    <property type="entry name" value="HTH_XRE"/>
    <property type="match status" value="1"/>
</dbReference>
<dbReference type="InterPro" id="IPR052345">
    <property type="entry name" value="Rad_response_metalloprotease"/>
</dbReference>
<dbReference type="PROSITE" id="PS50943">
    <property type="entry name" value="HTH_CROC1"/>
    <property type="match status" value="1"/>
</dbReference>
<evidence type="ECO:0000256" key="1">
    <source>
        <dbReference type="ARBA" id="ARBA00007227"/>
    </source>
</evidence>
<gene>
    <name evidence="3" type="ORF">SAMN02745181_1258</name>
</gene>
<dbReference type="Gene3D" id="1.10.10.2910">
    <property type="match status" value="1"/>
</dbReference>